<reference evidence="2" key="1">
    <citation type="submission" date="2020-02" db="EMBL/GenBank/DDBJ databases">
        <authorList>
            <person name="Meier V. D."/>
        </authorList>
    </citation>
    <scope>NUCLEOTIDE SEQUENCE</scope>
    <source>
        <strain evidence="2">AVDCRST_MAG65</strain>
    </source>
</reference>
<feature type="transmembrane region" description="Helical" evidence="1">
    <location>
        <begin position="38"/>
        <end position="58"/>
    </location>
</feature>
<feature type="transmembrane region" description="Helical" evidence="1">
    <location>
        <begin position="155"/>
        <end position="178"/>
    </location>
</feature>
<evidence type="ECO:0000313" key="2">
    <source>
        <dbReference type="EMBL" id="CAA9481064.1"/>
    </source>
</evidence>
<accession>A0A6J4RSJ9</accession>
<organism evidence="2">
    <name type="scientific">uncultured Solirubrobacteraceae bacterium</name>
    <dbReference type="NCBI Taxonomy" id="1162706"/>
    <lineage>
        <taxon>Bacteria</taxon>
        <taxon>Bacillati</taxon>
        <taxon>Actinomycetota</taxon>
        <taxon>Thermoleophilia</taxon>
        <taxon>Solirubrobacterales</taxon>
        <taxon>Solirubrobacteraceae</taxon>
        <taxon>environmental samples</taxon>
    </lineage>
</organism>
<keyword evidence="1" id="KW-0812">Transmembrane</keyword>
<proteinExistence type="predicted"/>
<keyword evidence="1" id="KW-0472">Membrane</keyword>
<dbReference type="InterPro" id="IPR011737">
    <property type="entry name" value="CHP02206_TP0381"/>
</dbReference>
<sequence length="242" mass="25593">MEQYSGEHVAAIFAMVCAGALAVWLARTAGRRRAERAAPVLALVIAGAYLTEHLTYAARGEWTASVNLPFHLSDAVTLVAIAALCRPQTPLLVEALFYWAFSASLQAVLTPSIDEPFPDVLYFTYFTTHGGAIVAACLLVLGCRRLPRRGAVLRVYALTLVFAGLAGAASAVTGGNYMFLRAKPPRASLLDLMGPWPWYILTGAVIALAVLLALAALVEALRRERGPGPAEGAAGTGSRTPS</sequence>
<name>A0A6J4RSJ9_9ACTN</name>
<feature type="transmembrane region" description="Helical" evidence="1">
    <location>
        <begin position="121"/>
        <end position="143"/>
    </location>
</feature>
<protein>
    <submittedName>
        <fullName evidence="2">ABC transporter, permease protein</fullName>
    </submittedName>
</protein>
<dbReference type="Pfam" id="PF14808">
    <property type="entry name" value="TMEM164"/>
    <property type="match status" value="1"/>
</dbReference>
<dbReference type="EMBL" id="CADCVL010000241">
    <property type="protein sequence ID" value="CAA9481064.1"/>
    <property type="molecule type" value="Genomic_DNA"/>
</dbReference>
<evidence type="ECO:0000256" key="1">
    <source>
        <dbReference type="SAM" id="Phobius"/>
    </source>
</evidence>
<feature type="transmembrane region" description="Helical" evidence="1">
    <location>
        <begin position="198"/>
        <end position="218"/>
    </location>
</feature>
<gene>
    <name evidence="2" type="ORF">AVDCRST_MAG65-1439</name>
</gene>
<feature type="transmembrane region" description="Helical" evidence="1">
    <location>
        <begin position="6"/>
        <end position="26"/>
    </location>
</feature>
<dbReference type="AlphaFoldDB" id="A0A6J4RSJ9"/>
<dbReference type="NCBIfam" id="TIGR02206">
    <property type="entry name" value="intg_mem_TP0381"/>
    <property type="match status" value="1"/>
</dbReference>
<keyword evidence="1" id="KW-1133">Transmembrane helix</keyword>